<dbReference type="Proteomes" id="UP000092460">
    <property type="component" value="Unassembled WGS sequence"/>
</dbReference>
<proteinExistence type="predicted"/>
<evidence type="ECO:0000313" key="3">
    <source>
        <dbReference type="Proteomes" id="UP000092460"/>
    </source>
</evidence>
<sequence length="342" mass="38662">MDLFLLFHNKATSQEISSFKNVEQNNESEEKHIKPKDLVLLGLLIMGATQPENLHNHFSRSTSKQRRHQHPEAQLKAITREREQIKSRTTKASTAAINENTTYVSVSNLRQVQTALCTSDTNVNNEIMQTAAVIADTNIYEKSENFEAIDQSIKQSLQSQIPIKPPRKKRYKKSLIPIAIPTKPERLPPLSPSQKLQIEKIPSPPSYEYQVKTQIIPPSYSNQSTLKKSSLPRPTSRLSFLTKARKSSHKYAHSTSSSFAFLPYLPAKRNSDVSHIYDNYMLYAVPASINAKAYKQNLVNDHAHLFGGTGHRYYNDGGKGLRRRTVRSTVSTHQPFGICTCS</sequence>
<evidence type="ECO:0000313" key="2">
    <source>
        <dbReference type="EnsemblMetazoa" id="GPPI016564-PA"/>
    </source>
</evidence>
<dbReference type="VEuPathDB" id="VectorBase:GPPI016564"/>
<reference evidence="3" key="1">
    <citation type="submission" date="2015-01" db="EMBL/GenBank/DDBJ databases">
        <authorList>
            <person name="Aksoy S."/>
            <person name="Warren W."/>
            <person name="Wilson R.K."/>
        </authorList>
    </citation>
    <scope>NUCLEOTIDE SEQUENCE [LARGE SCALE GENOMIC DNA]</scope>
    <source>
        <strain evidence="3">IAEA</strain>
    </source>
</reference>
<dbReference type="EnsemblMetazoa" id="GPPI016564-RA">
    <property type="protein sequence ID" value="GPPI016564-PA"/>
    <property type="gene ID" value="GPPI016564"/>
</dbReference>
<evidence type="ECO:0000256" key="1">
    <source>
        <dbReference type="SAM" id="MobiDB-lite"/>
    </source>
</evidence>
<dbReference type="EMBL" id="JXJN01007524">
    <property type="status" value="NOT_ANNOTATED_CDS"/>
    <property type="molecule type" value="Genomic_DNA"/>
</dbReference>
<accession>A0A1B0B296</accession>
<dbReference type="STRING" id="67801.A0A1B0B296"/>
<protein>
    <submittedName>
        <fullName evidence="2">Uncharacterized protein</fullName>
    </submittedName>
</protein>
<organism evidence="2 3">
    <name type="scientific">Glossina palpalis gambiensis</name>
    <dbReference type="NCBI Taxonomy" id="67801"/>
    <lineage>
        <taxon>Eukaryota</taxon>
        <taxon>Metazoa</taxon>
        <taxon>Ecdysozoa</taxon>
        <taxon>Arthropoda</taxon>
        <taxon>Hexapoda</taxon>
        <taxon>Insecta</taxon>
        <taxon>Pterygota</taxon>
        <taxon>Neoptera</taxon>
        <taxon>Endopterygota</taxon>
        <taxon>Diptera</taxon>
        <taxon>Brachycera</taxon>
        <taxon>Muscomorpha</taxon>
        <taxon>Hippoboscoidea</taxon>
        <taxon>Glossinidae</taxon>
        <taxon>Glossina</taxon>
    </lineage>
</organism>
<feature type="region of interest" description="Disordered" evidence="1">
    <location>
        <begin position="52"/>
        <end position="72"/>
    </location>
</feature>
<dbReference type="AlphaFoldDB" id="A0A1B0B296"/>
<name>A0A1B0B296_9MUSC</name>
<reference evidence="2" key="2">
    <citation type="submission" date="2020-05" db="UniProtKB">
        <authorList>
            <consortium name="EnsemblMetazoa"/>
        </authorList>
    </citation>
    <scope>IDENTIFICATION</scope>
    <source>
        <strain evidence="2">IAEA</strain>
    </source>
</reference>
<keyword evidence="3" id="KW-1185">Reference proteome</keyword>